<dbReference type="AlphaFoldDB" id="A0A1N6SBY6"/>
<keyword evidence="1" id="KW-0732">Signal</keyword>
<gene>
    <name evidence="3" type="ORF">SAMN05421829_10424</name>
</gene>
<proteinExistence type="predicted"/>
<protein>
    <submittedName>
        <fullName evidence="3">BON domain-containing protein</fullName>
    </submittedName>
</protein>
<feature type="signal peptide" evidence="1">
    <location>
        <begin position="1"/>
        <end position="26"/>
    </location>
</feature>
<name>A0A1N6SBY6_9RHOO</name>
<feature type="domain" description="BON" evidence="2">
    <location>
        <begin position="44"/>
        <end position="112"/>
    </location>
</feature>
<evidence type="ECO:0000256" key="1">
    <source>
        <dbReference type="SAM" id="SignalP"/>
    </source>
</evidence>
<sequence length="113" mass="12059">MITRKNIVSLLTTSAIAFCIGAPARADGLVAVAQATAAMARDEHDHNLQREIKTAIGADPELDTAHIAVSAHAGRVTLAGVVVNEEQRARAQRTVLNVRGVRLVENALELTER</sequence>
<dbReference type="PANTHER" id="PTHR34606:SF15">
    <property type="entry name" value="BON DOMAIN-CONTAINING PROTEIN"/>
    <property type="match status" value="1"/>
</dbReference>
<evidence type="ECO:0000259" key="2">
    <source>
        <dbReference type="PROSITE" id="PS50914"/>
    </source>
</evidence>
<dbReference type="Gene3D" id="3.30.1340.30">
    <property type="match status" value="1"/>
</dbReference>
<evidence type="ECO:0000313" key="4">
    <source>
        <dbReference type="Proteomes" id="UP000186819"/>
    </source>
</evidence>
<organism evidence="3 4">
    <name type="scientific">Aromatoleum tolulyticum</name>
    <dbReference type="NCBI Taxonomy" id="34027"/>
    <lineage>
        <taxon>Bacteria</taxon>
        <taxon>Pseudomonadati</taxon>
        <taxon>Pseudomonadota</taxon>
        <taxon>Betaproteobacteria</taxon>
        <taxon>Rhodocyclales</taxon>
        <taxon>Rhodocyclaceae</taxon>
        <taxon>Aromatoleum</taxon>
    </lineage>
</organism>
<dbReference type="OrthoDB" id="9180951at2"/>
<dbReference type="RefSeq" id="WP_076601401.1">
    <property type="nucleotide sequence ID" value="NZ_FTMD01000004.1"/>
</dbReference>
<dbReference type="PROSITE" id="PS50914">
    <property type="entry name" value="BON"/>
    <property type="match status" value="1"/>
</dbReference>
<dbReference type="EMBL" id="FTMD01000004">
    <property type="protein sequence ID" value="SIQ38537.1"/>
    <property type="molecule type" value="Genomic_DNA"/>
</dbReference>
<dbReference type="Proteomes" id="UP000186819">
    <property type="component" value="Unassembled WGS sequence"/>
</dbReference>
<dbReference type="STRING" id="34027.SAMN05421829_10424"/>
<evidence type="ECO:0000313" key="3">
    <source>
        <dbReference type="EMBL" id="SIQ38537.1"/>
    </source>
</evidence>
<dbReference type="PANTHER" id="PTHR34606">
    <property type="entry name" value="BON DOMAIN-CONTAINING PROTEIN"/>
    <property type="match status" value="1"/>
</dbReference>
<accession>A0A1N6SBY6</accession>
<dbReference type="InterPro" id="IPR051686">
    <property type="entry name" value="Lipoprotein_DolP"/>
</dbReference>
<dbReference type="Pfam" id="PF04972">
    <property type="entry name" value="BON"/>
    <property type="match status" value="1"/>
</dbReference>
<keyword evidence="4" id="KW-1185">Reference proteome</keyword>
<feature type="chain" id="PRO_5012998060" evidence="1">
    <location>
        <begin position="27"/>
        <end position="113"/>
    </location>
</feature>
<dbReference type="InterPro" id="IPR007055">
    <property type="entry name" value="BON_dom"/>
</dbReference>
<reference evidence="4" key="1">
    <citation type="submission" date="2017-01" db="EMBL/GenBank/DDBJ databases">
        <authorList>
            <person name="Varghese N."/>
            <person name="Submissions S."/>
        </authorList>
    </citation>
    <scope>NUCLEOTIDE SEQUENCE [LARGE SCALE GENOMIC DNA]</scope>
    <source>
        <strain evidence="4">ATCC 51758</strain>
    </source>
</reference>